<dbReference type="Proteomes" id="UP000676917">
    <property type="component" value="Unassembled WGS sequence"/>
</dbReference>
<comment type="catalytic activity">
    <reaction evidence="5">
        <text>a 2'-deoxyadenosine in DNA + S-adenosyl-L-methionine = an N(6)-methyl-2'-deoxyadenosine in DNA + S-adenosyl-L-homocysteine + H(+)</text>
        <dbReference type="Rhea" id="RHEA:15197"/>
        <dbReference type="Rhea" id="RHEA-COMP:12418"/>
        <dbReference type="Rhea" id="RHEA-COMP:12419"/>
        <dbReference type="ChEBI" id="CHEBI:15378"/>
        <dbReference type="ChEBI" id="CHEBI:57856"/>
        <dbReference type="ChEBI" id="CHEBI:59789"/>
        <dbReference type="ChEBI" id="CHEBI:90615"/>
        <dbReference type="ChEBI" id="CHEBI:90616"/>
        <dbReference type="EC" id="2.1.1.72"/>
    </reaction>
</comment>
<dbReference type="GO" id="GO:0032259">
    <property type="term" value="P:methylation"/>
    <property type="evidence" value="ECO:0007669"/>
    <property type="project" value="UniProtKB-KW"/>
</dbReference>
<dbReference type="GO" id="GO:0003676">
    <property type="term" value="F:nucleic acid binding"/>
    <property type="evidence" value="ECO:0007669"/>
    <property type="project" value="InterPro"/>
</dbReference>
<evidence type="ECO:0000313" key="7">
    <source>
        <dbReference type="Proteomes" id="UP000676917"/>
    </source>
</evidence>
<keyword evidence="4" id="KW-0949">S-adenosyl-L-methionine</keyword>
<evidence type="ECO:0000256" key="3">
    <source>
        <dbReference type="ARBA" id="ARBA00022679"/>
    </source>
</evidence>
<dbReference type="GO" id="GO:0009307">
    <property type="term" value="P:DNA restriction-modification system"/>
    <property type="evidence" value="ECO:0007669"/>
    <property type="project" value="InterPro"/>
</dbReference>
<dbReference type="RefSeq" id="WP_212921740.1">
    <property type="nucleotide sequence ID" value="NZ_BORP01000006.1"/>
</dbReference>
<evidence type="ECO:0000256" key="1">
    <source>
        <dbReference type="ARBA" id="ARBA00011900"/>
    </source>
</evidence>
<keyword evidence="7" id="KW-1185">Reference proteome</keyword>
<accession>A0A920C6Y1</accession>
<dbReference type="Gene3D" id="3.40.50.150">
    <property type="entry name" value="Vaccinia Virus protein VP39"/>
    <property type="match status" value="1"/>
</dbReference>
<dbReference type="PROSITE" id="PS00092">
    <property type="entry name" value="N6_MTASE"/>
    <property type="match status" value="1"/>
</dbReference>
<dbReference type="InterPro" id="IPR002052">
    <property type="entry name" value="DNA_methylase_N6_adenine_CS"/>
</dbReference>
<dbReference type="GO" id="GO:0009007">
    <property type="term" value="F:site-specific DNA-methyltransferase (adenine-specific) activity"/>
    <property type="evidence" value="ECO:0007669"/>
    <property type="project" value="UniProtKB-EC"/>
</dbReference>
<protein>
    <recommendedName>
        <fullName evidence="1">site-specific DNA-methyltransferase (adenine-specific)</fullName>
        <ecNumber evidence="1">2.1.1.72</ecNumber>
    </recommendedName>
</protein>
<evidence type="ECO:0000256" key="4">
    <source>
        <dbReference type="ARBA" id="ARBA00022691"/>
    </source>
</evidence>
<dbReference type="EC" id="2.1.1.72" evidence="1"/>
<name>A0A920C6Y1_9BACI</name>
<dbReference type="InterPro" id="IPR029063">
    <property type="entry name" value="SAM-dependent_MTases_sf"/>
</dbReference>
<keyword evidence="2" id="KW-0489">Methyltransferase</keyword>
<dbReference type="EMBL" id="BORP01000006">
    <property type="protein sequence ID" value="GIO28285.1"/>
    <property type="molecule type" value="Genomic_DNA"/>
</dbReference>
<evidence type="ECO:0000256" key="2">
    <source>
        <dbReference type="ARBA" id="ARBA00022603"/>
    </source>
</evidence>
<gene>
    <name evidence="6" type="ORF">J43TS3_28960</name>
</gene>
<dbReference type="SUPFAM" id="SSF53335">
    <property type="entry name" value="S-adenosyl-L-methionine-dependent methyltransferases"/>
    <property type="match status" value="1"/>
</dbReference>
<dbReference type="Pfam" id="PF02086">
    <property type="entry name" value="MethyltransfD12"/>
    <property type="match status" value="1"/>
</dbReference>
<proteinExistence type="predicted"/>
<organism evidence="6 7">
    <name type="scientific">Ornithinibacillus bavariensis</name>
    <dbReference type="NCBI Taxonomy" id="545502"/>
    <lineage>
        <taxon>Bacteria</taxon>
        <taxon>Bacillati</taxon>
        <taxon>Bacillota</taxon>
        <taxon>Bacilli</taxon>
        <taxon>Bacillales</taxon>
        <taxon>Bacillaceae</taxon>
        <taxon>Ornithinibacillus</taxon>
    </lineage>
</organism>
<evidence type="ECO:0000256" key="5">
    <source>
        <dbReference type="ARBA" id="ARBA00047942"/>
    </source>
</evidence>
<evidence type="ECO:0000313" key="6">
    <source>
        <dbReference type="EMBL" id="GIO28285.1"/>
    </source>
</evidence>
<sequence length="421" mass="49834">MKNEFPILNYPGSKRNLLSFIDEYTTSHIPKDKAVFDIFAGSGAVSYFYKDRFKVYANDSEQYSSVILNALLKFQPKNKIDELLKEMDRFSEFNKQKLISVYNDWINKEKELLVSLKFDEIEQFYLSFPNVWKENVVLNNMEVTIEKLRTLPFYCLFTSYYSGNYFGVYQSVEIDSIRFAIEEADLNIETKNMLLSALFYAMKEAVFSKDGHMAQPLGLSNNLEKLFKRRNVSIYEKFVQKVTDFFSISFLTEDKGNKVFNYTFDELFFNKMDLFNDVGFIYADPPYTDMQYSRYFHLLNTLVNYQYPEMTMYRGNLSKGLYTENRFQSPLSQKSKAIVYHKKLFDFCKDKKIGLAFSFAYPFDPVSQPTNRYVLNIFDLIDYGKNVFKGDFQYYTQDYNHSNNRNSNSKKVLEYLLLYTP</sequence>
<reference evidence="6" key="1">
    <citation type="submission" date="2021-03" db="EMBL/GenBank/DDBJ databases">
        <title>Antimicrobial resistance genes in bacteria isolated from Japanese honey, and their potential for conferring macrolide and lincosamide resistance in the American foulbrood pathogen Paenibacillus larvae.</title>
        <authorList>
            <person name="Okamoto M."/>
            <person name="Kumagai M."/>
            <person name="Kanamori H."/>
            <person name="Takamatsu D."/>
        </authorList>
    </citation>
    <scope>NUCLEOTIDE SEQUENCE</scope>
    <source>
        <strain evidence="6">J43TS3</strain>
    </source>
</reference>
<comment type="caution">
    <text evidence="6">The sequence shown here is derived from an EMBL/GenBank/DDBJ whole genome shotgun (WGS) entry which is preliminary data.</text>
</comment>
<keyword evidence="3" id="KW-0808">Transferase</keyword>
<dbReference type="InterPro" id="IPR012327">
    <property type="entry name" value="MeTrfase_D12"/>
</dbReference>
<dbReference type="AlphaFoldDB" id="A0A920C6Y1"/>